<evidence type="ECO:0000313" key="3">
    <source>
        <dbReference type="Proteomes" id="UP000324233"/>
    </source>
</evidence>
<dbReference type="EMBL" id="CP042997">
    <property type="protein sequence ID" value="QEH36730.1"/>
    <property type="molecule type" value="Genomic_DNA"/>
</dbReference>
<dbReference type="AlphaFoldDB" id="A0A5B9WA49"/>
<name>A0A5B9WA49_9BACT</name>
<keyword evidence="3" id="KW-1185">Reference proteome</keyword>
<reference evidence="2 3" key="1">
    <citation type="submission" date="2019-08" db="EMBL/GenBank/DDBJ databases">
        <title>Deep-cultivation of Planctomycetes and their phenomic and genomic characterization uncovers novel biology.</title>
        <authorList>
            <person name="Wiegand S."/>
            <person name="Jogler M."/>
            <person name="Boedeker C."/>
            <person name="Pinto D."/>
            <person name="Vollmers J."/>
            <person name="Rivas-Marin E."/>
            <person name="Kohn T."/>
            <person name="Peeters S.H."/>
            <person name="Heuer A."/>
            <person name="Rast P."/>
            <person name="Oberbeckmann S."/>
            <person name="Bunk B."/>
            <person name="Jeske O."/>
            <person name="Meyerdierks A."/>
            <person name="Storesund J.E."/>
            <person name="Kallscheuer N."/>
            <person name="Luecker S."/>
            <person name="Lage O.M."/>
            <person name="Pohl T."/>
            <person name="Merkel B.J."/>
            <person name="Hornburger P."/>
            <person name="Mueller R.-W."/>
            <person name="Bruemmer F."/>
            <person name="Labrenz M."/>
            <person name="Spormann A.M."/>
            <person name="Op den Camp H."/>
            <person name="Overmann J."/>
            <person name="Amann R."/>
            <person name="Jetten M.S.M."/>
            <person name="Mascher T."/>
            <person name="Medema M.H."/>
            <person name="Devos D.P."/>
            <person name="Kaster A.-K."/>
            <person name="Ovreas L."/>
            <person name="Rohde M."/>
            <person name="Galperin M.Y."/>
            <person name="Jogler C."/>
        </authorList>
    </citation>
    <scope>NUCLEOTIDE SEQUENCE [LARGE SCALE GENOMIC DNA]</scope>
    <source>
        <strain evidence="2 3">OJF2</strain>
    </source>
</reference>
<evidence type="ECO:0000256" key="1">
    <source>
        <dbReference type="SAM" id="SignalP"/>
    </source>
</evidence>
<feature type="signal peptide" evidence="1">
    <location>
        <begin position="1"/>
        <end position="20"/>
    </location>
</feature>
<gene>
    <name evidence="2" type="ORF">OJF2_53150</name>
</gene>
<dbReference type="KEGG" id="agv:OJF2_53150"/>
<sequence length="52" mass="5829" precursor="true">MRRFLLVLGLLFAFGCADQSADLTTQAAQQTEQMRDLNSSLIGSSRHPAWFQ</sequence>
<feature type="chain" id="PRO_5022768998" evidence="1">
    <location>
        <begin position="21"/>
        <end position="52"/>
    </location>
</feature>
<dbReference type="RefSeq" id="WP_168222046.1">
    <property type="nucleotide sequence ID" value="NZ_CP042997.1"/>
</dbReference>
<accession>A0A5B9WA49</accession>
<keyword evidence="1" id="KW-0732">Signal</keyword>
<proteinExistence type="predicted"/>
<organism evidence="2 3">
    <name type="scientific">Aquisphaera giovannonii</name>
    <dbReference type="NCBI Taxonomy" id="406548"/>
    <lineage>
        <taxon>Bacteria</taxon>
        <taxon>Pseudomonadati</taxon>
        <taxon>Planctomycetota</taxon>
        <taxon>Planctomycetia</taxon>
        <taxon>Isosphaerales</taxon>
        <taxon>Isosphaeraceae</taxon>
        <taxon>Aquisphaera</taxon>
    </lineage>
</organism>
<evidence type="ECO:0000313" key="2">
    <source>
        <dbReference type="EMBL" id="QEH36730.1"/>
    </source>
</evidence>
<dbReference type="PROSITE" id="PS51257">
    <property type="entry name" value="PROKAR_LIPOPROTEIN"/>
    <property type="match status" value="1"/>
</dbReference>
<dbReference type="Proteomes" id="UP000324233">
    <property type="component" value="Chromosome"/>
</dbReference>
<protein>
    <submittedName>
        <fullName evidence="2">Uncharacterized protein</fullName>
    </submittedName>
</protein>